<gene>
    <name evidence="3" type="ORF">GCM10022261_02240</name>
</gene>
<dbReference type="InterPro" id="IPR013429">
    <property type="entry name" value="Regulatory_FmdB_Zinc_ribbon"/>
</dbReference>
<dbReference type="Proteomes" id="UP001501586">
    <property type="component" value="Unassembled WGS sequence"/>
</dbReference>
<accession>A0ABP8EFE2</accession>
<evidence type="ECO:0000256" key="1">
    <source>
        <dbReference type="SAM" id="MobiDB-lite"/>
    </source>
</evidence>
<evidence type="ECO:0000259" key="2">
    <source>
        <dbReference type="SMART" id="SM00834"/>
    </source>
</evidence>
<feature type="compositionally biased region" description="Low complexity" evidence="1">
    <location>
        <begin position="128"/>
        <end position="150"/>
    </location>
</feature>
<feature type="region of interest" description="Disordered" evidence="1">
    <location>
        <begin position="128"/>
        <end position="168"/>
    </location>
</feature>
<dbReference type="Pfam" id="PF09723">
    <property type="entry name" value="Zn_ribbon_8"/>
    <property type="match status" value="1"/>
</dbReference>
<protein>
    <recommendedName>
        <fullName evidence="2">Putative regulatory protein FmdB zinc ribbon domain-containing protein</fullName>
    </recommendedName>
</protein>
<keyword evidence="4" id="KW-1185">Reference proteome</keyword>
<evidence type="ECO:0000313" key="3">
    <source>
        <dbReference type="EMBL" id="GAA4282693.1"/>
    </source>
</evidence>
<dbReference type="EMBL" id="BAABAZ010000003">
    <property type="protein sequence ID" value="GAA4282693.1"/>
    <property type="molecule type" value="Genomic_DNA"/>
</dbReference>
<proteinExistence type="predicted"/>
<dbReference type="NCBIfam" id="TIGR02605">
    <property type="entry name" value="CxxC_CxxC_SSSS"/>
    <property type="match status" value="1"/>
</dbReference>
<feature type="region of interest" description="Disordered" evidence="1">
    <location>
        <begin position="83"/>
        <end position="114"/>
    </location>
</feature>
<comment type="caution">
    <text evidence="3">The sequence shown here is derived from an EMBL/GenBank/DDBJ whole genome shotgun (WGS) entry which is preliminary data.</text>
</comment>
<sequence>MILYDYKCAAGHRFEAGVASMTSPNPDCPACGAATSRALTSVQVGGTASAGPSREQMPRSWKSIGGGHPDAVRHWRSAIEKREKLEDRYPELGGDRRPVLAHEGIFRDRPLRAGDDIGASVKDALNSSAAAGGRAGREPATTAAEAPRTSDASNTSQQRTTSTKGRTT</sequence>
<dbReference type="RefSeq" id="WP_236865188.1">
    <property type="nucleotide sequence ID" value="NZ_BAABAZ010000003.1"/>
</dbReference>
<organism evidence="3 4">
    <name type="scientific">Brevibacterium daeguense</name>
    <dbReference type="NCBI Taxonomy" id="909936"/>
    <lineage>
        <taxon>Bacteria</taxon>
        <taxon>Bacillati</taxon>
        <taxon>Actinomycetota</taxon>
        <taxon>Actinomycetes</taxon>
        <taxon>Micrococcales</taxon>
        <taxon>Brevibacteriaceae</taxon>
        <taxon>Brevibacterium</taxon>
    </lineage>
</organism>
<reference evidence="4" key="1">
    <citation type="journal article" date="2019" name="Int. J. Syst. Evol. Microbiol.">
        <title>The Global Catalogue of Microorganisms (GCM) 10K type strain sequencing project: providing services to taxonomists for standard genome sequencing and annotation.</title>
        <authorList>
            <consortium name="The Broad Institute Genomics Platform"/>
            <consortium name="The Broad Institute Genome Sequencing Center for Infectious Disease"/>
            <person name="Wu L."/>
            <person name="Ma J."/>
        </authorList>
    </citation>
    <scope>NUCLEOTIDE SEQUENCE [LARGE SCALE GENOMIC DNA]</scope>
    <source>
        <strain evidence="4">JCM 17458</strain>
    </source>
</reference>
<name>A0ABP8EFE2_9MICO</name>
<feature type="region of interest" description="Disordered" evidence="1">
    <location>
        <begin position="44"/>
        <end position="70"/>
    </location>
</feature>
<dbReference type="SMART" id="SM00834">
    <property type="entry name" value="CxxC_CXXC_SSSS"/>
    <property type="match status" value="1"/>
</dbReference>
<evidence type="ECO:0000313" key="4">
    <source>
        <dbReference type="Proteomes" id="UP001501586"/>
    </source>
</evidence>
<feature type="compositionally biased region" description="Polar residues" evidence="1">
    <location>
        <begin position="151"/>
        <end position="168"/>
    </location>
</feature>
<feature type="domain" description="Putative regulatory protein FmdB zinc ribbon" evidence="2">
    <location>
        <begin position="1"/>
        <end position="40"/>
    </location>
</feature>